<evidence type="ECO:0000256" key="1">
    <source>
        <dbReference type="ARBA" id="ARBA00023125"/>
    </source>
</evidence>
<dbReference type="SUPFAM" id="SSF46689">
    <property type="entry name" value="Homeodomain-like"/>
    <property type="match status" value="1"/>
</dbReference>
<feature type="DNA-binding region" description="H-T-H motif" evidence="2">
    <location>
        <begin position="42"/>
        <end position="61"/>
    </location>
</feature>
<dbReference type="PROSITE" id="PS50977">
    <property type="entry name" value="HTH_TETR_2"/>
    <property type="match status" value="1"/>
</dbReference>
<evidence type="ECO:0000313" key="4">
    <source>
        <dbReference type="EMBL" id="WLQ45354.1"/>
    </source>
</evidence>
<dbReference type="PROSITE" id="PS01081">
    <property type="entry name" value="HTH_TETR_1"/>
    <property type="match status" value="1"/>
</dbReference>
<evidence type="ECO:0000259" key="3">
    <source>
        <dbReference type="PROSITE" id="PS50977"/>
    </source>
</evidence>
<dbReference type="RefSeq" id="WP_306092527.1">
    <property type="nucleotide sequence ID" value="NZ_CP120992.1"/>
</dbReference>
<dbReference type="PRINTS" id="PR00455">
    <property type="entry name" value="HTHTETR"/>
</dbReference>
<dbReference type="Gene3D" id="1.10.357.10">
    <property type="entry name" value="Tetracycline Repressor, domain 2"/>
    <property type="match status" value="1"/>
</dbReference>
<dbReference type="Pfam" id="PF00440">
    <property type="entry name" value="TetR_N"/>
    <property type="match status" value="1"/>
</dbReference>
<dbReference type="InterPro" id="IPR009057">
    <property type="entry name" value="Homeodomain-like_sf"/>
</dbReference>
<accession>A0ABY9IFB4</accession>
<dbReference type="PANTHER" id="PTHR30055">
    <property type="entry name" value="HTH-TYPE TRANSCRIPTIONAL REGULATOR RUTR"/>
    <property type="match status" value="1"/>
</dbReference>
<dbReference type="PANTHER" id="PTHR30055:SF201">
    <property type="entry name" value="TRANSCRIPTIONAL REGULATORY PROTEIN"/>
    <property type="match status" value="1"/>
</dbReference>
<reference evidence="4 5" key="1">
    <citation type="submission" date="2023-03" db="EMBL/GenBank/DDBJ databases">
        <title>Isolation and description of six Streptomyces strains from soil environments, able to metabolize different microbial glucans.</title>
        <authorList>
            <person name="Widen T."/>
            <person name="Larsbrink J."/>
        </authorList>
    </citation>
    <scope>NUCLEOTIDE SEQUENCE [LARGE SCALE GENOMIC DNA]</scope>
    <source>
        <strain evidence="4 5">Mut2</strain>
    </source>
</reference>
<keyword evidence="5" id="KW-1185">Reference proteome</keyword>
<sequence length="218" mass="23949">MSEAAPVDGFREPRQARSREKLQRVLQAAEDVLATAGFEDFTMAAVAARAGVSVGAIYRRFTGKEQLIAAVQDRILTQVEERLSARLSTADGCLAGVIEVYSHVLAEAMGDGGRFFPFLLHAGPQSEAEERGRRALAETRRLLLEAAEPHRAEILRSDPGMALDVIARTIVGACIHAVLRPDKLPDRPAWKQFADQLSDMAVAYLMTPDRWRGTRLPT</sequence>
<dbReference type="Proteomes" id="UP001229952">
    <property type="component" value="Chromosome"/>
</dbReference>
<dbReference type="InterPro" id="IPR050109">
    <property type="entry name" value="HTH-type_TetR-like_transc_reg"/>
</dbReference>
<protein>
    <submittedName>
        <fullName evidence="4">Helix-turn-helix domain containing protein</fullName>
    </submittedName>
</protein>
<dbReference type="InterPro" id="IPR023772">
    <property type="entry name" value="DNA-bd_HTH_TetR-type_CS"/>
</dbReference>
<organism evidence="4 5">
    <name type="scientific">Streptomyces laculatispora</name>
    <dbReference type="NCBI Taxonomy" id="887464"/>
    <lineage>
        <taxon>Bacteria</taxon>
        <taxon>Bacillati</taxon>
        <taxon>Actinomycetota</taxon>
        <taxon>Actinomycetes</taxon>
        <taxon>Kitasatosporales</taxon>
        <taxon>Streptomycetaceae</taxon>
        <taxon>Streptomyces</taxon>
    </lineage>
</organism>
<keyword evidence="1 2" id="KW-0238">DNA-binding</keyword>
<feature type="domain" description="HTH tetR-type" evidence="3">
    <location>
        <begin position="19"/>
        <end position="79"/>
    </location>
</feature>
<evidence type="ECO:0000313" key="5">
    <source>
        <dbReference type="Proteomes" id="UP001229952"/>
    </source>
</evidence>
<evidence type="ECO:0000256" key="2">
    <source>
        <dbReference type="PROSITE-ProRule" id="PRU00335"/>
    </source>
</evidence>
<dbReference type="EMBL" id="CP120992">
    <property type="protein sequence ID" value="WLQ45354.1"/>
    <property type="molecule type" value="Genomic_DNA"/>
</dbReference>
<proteinExistence type="predicted"/>
<dbReference type="InterPro" id="IPR001647">
    <property type="entry name" value="HTH_TetR"/>
</dbReference>
<name>A0ABY9IFB4_9ACTN</name>
<gene>
    <name evidence="4" type="ORF">P8A22_19460</name>
</gene>